<protein>
    <submittedName>
        <fullName evidence="2">Uncharacterized protein</fullName>
    </submittedName>
</protein>
<evidence type="ECO:0000313" key="3">
    <source>
        <dbReference type="Proteomes" id="UP001195483"/>
    </source>
</evidence>
<keyword evidence="1" id="KW-0472">Membrane</keyword>
<keyword evidence="3" id="KW-1185">Reference proteome</keyword>
<organism evidence="2 3">
    <name type="scientific">Potamilus streckersoni</name>
    <dbReference type="NCBI Taxonomy" id="2493646"/>
    <lineage>
        <taxon>Eukaryota</taxon>
        <taxon>Metazoa</taxon>
        <taxon>Spiralia</taxon>
        <taxon>Lophotrochozoa</taxon>
        <taxon>Mollusca</taxon>
        <taxon>Bivalvia</taxon>
        <taxon>Autobranchia</taxon>
        <taxon>Heteroconchia</taxon>
        <taxon>Palaeoheterodonta</taxon>
        <taxon>Unionida</taxon>
        <taxon>Unionoidea</taxon>
        <taxon>Unionidae</taxon>
        <taxon>Ambleminae</taxon>
        <taxon>Lampsilini</taxon>
        <taxon>Potamilus</taxon>
    </lineage>
</organism>
<reference evidence="2" key="2">
    <citation type="journal article" date="2021" name="Genome Biol. Evol.">
        <title>Developing a high-quality reference genome for a parasitic bivalve with doubly uniparental inheritance (Bivalvia: Unionida).</title>
        <authorList>
            <person name="Smith C.H."/>
        </authorList>
    </citation>
    <scope>NUCLEOTIDE SEQUENCE</scope>
    <source>
        <strain evidence="2">CHS0354</strain>
        <tissue evidence="2">Mantle</tissue>
    </source>
</reference>
<gene>
    <name evidence="2" type="ORF">CHS0354_036558</name>
</gene>
<accession>A0AAE0SXN5</accession>
<evidence type="ECO:0000256" key="1">
    <source>
        <dbReference type="SAM" id="Phobius"/>
    </source>
</evidence>
<evidence type="ECO:0000313" key="2">
    <source>
        <dbReference type="EMBL" id="KAK3600082.1"/>
    </source>
</evidence>
<keyword evidence="1" id="KW-0812">Transmembrane</keyword>
<sequence>MNRRPGIYWCNLSCCDFAAHIFLPALGVIGIKVPSRSNSVPKFGKQAEEAVKYLVEAIQSPSLANRPKKPLLGFGGKKQWKR</sequence>
<reference evidence="2" key="1">
    <citation type="journal article" date="2021" name="Genome Biol. Evol.">
        <title>A High-Quality Reference Genome for a Parasitic Bivalve with Doubly Uniparental Inheritance (Bivalvia: Unionida).</title>
        <authorList>
            <person name="Smith C.H."/>
        </authorList>
    </citation>
    <scope>NUCLEOTIDE SEQUENCE</scope>
    <source>
        <strain evidence="2">CHS0354</strain>
    </source>
</reference>
<name>A0AAE0SXN5_9BIVA</name>
<dbReference type="AlphaFoldDB" id="A0AAE0SXN5"/>
<comment type="caution">
    <text evidence="2">The sequence shown here is derived from an EMBL/GenBank/DDBJ whole genome shotgun (WGS) entry which is preliminary data.</text>
</comment>
<feature type="transmembrane region" description="Helical" evidence="1">
    <location>
        <begin position="6"/>
        <end position="29"/>
    </location>
</feature>
<dbReference type="EMBL" id="JAEAOA010002139">
    <property type="protein sequence ID" value="KAK3600082.1"/>
    <property type="molecule type" value="Genomic_DNA"/>
</dbReference>
<reference evidence="2" key="3">
    <citation type="submission" date="2023-05" db="EMBL/GenBank/DDBJ databases">
        <authorList>
            <person name="Smith C.H."/>
        </authorList>
    </citation>
    <scope>NUCLEOTIDE SEQUENCE</scope>
    <source>
        <strain evidence="2">CHS0354</strain>
        <tissue evidence="2">Mantle</tissue>
    </source>
</reference>
<proteinExistence type="predicted"/>
<keyword evidence="1" id="KW-1133">Transmembrane helix</keyword>
<dbReference type="Proteomes" id="UP001195483">
    <property type="component" value="Unassembled WGS sequence"/>
</dbReference>